<feature type="compositionally biased region" description="Basic and acidic residues" evidence="1">
    <location>
        <begin position="81"/>
        <end position="103"/>
    </location>
</feature>
<name>A0A2I0LA70_PUNGR</name>
<gene>
    <name evidence="2" type="ORF">CRG98_002035</name>
</gene>
<organism evidence="2 3">
    <name type="scientific">Punica granatum</name>
    <name type="common">Pomegranate</name>
    <dbReference type="NCBI Taxonomy" id="22663"/>
    <lineage>
        <taxon>Eukaryota</taxon>
        <taxon>Viridiplantae</taxon>
        <taxon>Streptophyta</taxon>
        <taxon>Embryophyta</taxon>
        <taxon>Tracheophyta</taxon>
        <taxon>Spermatophyta</taxon>
        <taxon>Magnoliopsida</taxon>
        <taxon>eudicotyledons</taxon>
        <taxon>Gunneridae</taxon>
        <taxon>Pentapetalae</taxon>
        <taxon>rosids</taxon>
        <taxon>malvids</taxon>
        <taxon>Myrtales</taxon>
        <taxon>Lythraceae</taxon>
        <taxon>Punica</taxon>
    </lineage>
</organism>
<feature type="non-terminal residue" evidence="2">
    <location>
        <position position="233"/>
    </location>
</feature>
<dbReference type="AlphaFoldDB" id="A0A2I0LA70"/>
<feature type="region of interest" description="Disordered" evidence="1">
    <location>
        <begin position="77"/>
        <end position="134"/>
    </location>
</feature>
<dbReference type="EMBL" id="PGOL01000089">
    <property type="protein sequence ID" value="PKI77581.1"/>
    <property type="molecule type" value="Genomic_DNA"/>
</dbReference>
<protein>
    <submittedName>
        <fullName evidence="2">Uncharacterized protein</fullName>
    </submittedName>
</protein>
<sequence>MEIVMVDIQGKTEDASKGMEELRSDLPKEFKGTRVAKDVDNFIWSMETYFRAMGVKDDAVRVGMDLHKAMSTAESLVEFRSSSKSDSKEKGKPKGGGDQEKSHRFNGGKTAKSTFKDKTGSRKPKGKDERMLKKANRSKGVMFADVEIAGKEFSALVDIGFSNLFISEEGAKKLGLRIERTRGRLKTVDEDAGSGDGVPAEVAQVLDSFKDVMLTELPKKLPPKREVDHRIEL</sequence>
<reference evidence="2 3" key="1">
    <citation type="submission" date="2017-11" db="EMBL/GenBank/DDBJ databases">
        <title>De-novo sequencing of pomegranate (Punica granatum L.) genome.</title>
        <authorList>
            <person name="Akparov Z."/>
            <person name="Amiraslanov A."/>
            <person name="Hajiyeva S."/>
            <person name="Abbasov M."/>
            <person name="Kaur K."/>
            <person name="Hamwieh A."/>
            <person name="Solovyev V."/>
            <person name="Salamov A."/>
            <person name="Braich B."/>
            <person name="Kosarev P."/>
            <person name="Mahmoud A."/>
            <person name="Hajiyev E."/>
            <person name="Babayeva S."/>
            <person name="Izzatullayeva V."/>
            <person name="Mammadov A."/>
            <person name="Mammadov A."/>
            <person name="Sharifova S."/>
            <person name="Ojaghi J."/>
            <person name="Eynullazada K."/>
            <person name="Bayramov B."/>
            <person name="Abdulazimova A."/>
            <person name="Shahmuradov I."/>
        </authorList>
    </citation>
    <scope>NUCLEOTIDE SEQUENCE [LARGE SCALE GENOMIC DNA]</scope>
    <source>
        <strain evidence="3">cv. AG2017</strain>
        <tissue evidence="2">Leaf</tissue>
    </source>
</reference>
<comment type="caution">
    <text evidence="2">The sequence shown here is derived from an EMBL/GenBank/DDBJ whole genome shotgun (WGS) entry which is preliminary data.</text>
</comment>
<accession>A0A2I0LA70</accession>
<feature type="compositionally biased region" description="Basic and acidic residues" evidence="1">
    <location>
        <begin position="114"/>
        <end position="132"/>
    </location>
</feature>
<dbReference type="Pfam" id="PF13650">
    <property type="entry name" value="Asp_protease_2"/>
    <property type="match status" value="1"/>
</dbReference>
<evidence type="ECO:0000313" key="3">
    <source>
        <dbReference type="Proteomes" id="UP000233551"/>
    </source>
</evidence>
<evidence type="ECO:0000313" key="2">
    <source>
        <dbReference type="EMBL" id="PKI77581.1"/>
    </source>
</evidence>
<proteinExistence type="predicted"/>
<evidence type="ECO:0000256" key="1">
    <source>
        <dbReference type="SAM" id="MobiDB-lite"/>
    </source>
</evidence>
<dbReference type="Proteomes" id="UP000233551">
    <property type="component" value="Unassembled WGS sequence"/>
</dbReference>
<dbReference type="InterPro" id="IPR021109">
    <property type="entry name" value="Peptidase_aspartic_dom_sf"/>
</dbReference>
<dbReference type="Gene3D" id="2.40.70.10">
    <property type="entry name" value="Acid Proteases"/>
    <property type="match status" value="1"/>
</dbReference>
<keyword evidence="3" id="KW-1185">Reference proteome</keyword>